<dbReference type="PANTHER" id="PTHR31657">
    <property type="entry name" value="ETHYLENE-RESPONSIVE TRANSCRIPTION FACTOR ERF061"/>
    <property type="match status" value="1"/>
</dbReference>
<dbReference type="CDD" id="cd00018">
    <property type="entry name" value="AP2"/>
    <property type="match status" value="1"/>
</dbReference>
<evidence type="ECO:0000256" key="8">
    <source>
        <dbReference type="ARBA" id="ARBA00023242"/>
    </source>
</evidence>
<dbReference type="EMBL" id="SDAM02000044">
    <property type="protein sequence ID" value="KAH6834780.1"/>
    <property type="molecule type" value="Genomic_DNA"/>
</dbReference>
<accession>A0AAD4JKN5</accession>
<comment type="similarity">
    <text evidence="9">Belongs to the AP2/ERF transcription factor family. ERF subfamily.</text>
</comment>
<keyword evidence="6" id="KW-0010">Activator</keyword>
<dbReference type="Proteomes" id="UP001190926">
    <property type="component" value="Unassembled WGS sequence"/>
</dbReference>
<dbReference type="PROSITE" id="PS51032">
    <property type="entry name" value="AP2_ERF"/>
    <property type="match status" value="1"/>
</dbReference>
<reference evidence="12 13" key="1">
    <citation type="journal article" date="2021" name="Nat. Commun.">
        <title>Incipient diploidization of the medicinal plant Perilla within 10,000 years.</title>
        <authorList>
            <person name="Zhang Y."/>
            <person name="Shen Q."/>
            <person name="Leng L."/>
            <person name="Zhang D."/>
            <person name="Chen S."/>
            <person name="Shi Y."/>
            <person name="Ning Z."/>
            <person name="Chen S."/>
        </authorList>
    </citation>
    <scope>NUCLEOTIDE SEQUENCE [LARGE SCALE GENOMIC DNA]</scope>
    <source>
        <strain evidence="13">cv. PC099</strain>
    </source>
</reference>
<proteinExistence type="inferred from homology"/>
<keyword evidence="3" id="KW-0611">Plant defense</keyword>
<dbReference type="GO" id="GO:0005634">
    <property type="term" value="C:nucleus"/>
    <property type="evidence" value="ECO:0007669"/>
    <property type="project" value="UniProtKB-SubCell"/>
</dbReference>
<sequence length="387" mass="42809">MDKKFPKEELPSCLDGAGGGGSRLFEQLPTNTSSSSLNEVVSHTILNIQLSEFSKETIVRKLHAHSFLPGYNNLGSSYVGESCAPMNFLHSLSSLPTSKFPNLPLFTQDPSVHMGAEGSFHTTARTQNMISESPLFSSMPQADAHDQHQNHQETATKWLKINQNLTDYPSKGFSDYWLSTTKTQPMKFSSRKTQPMKSPLPSSQGKLFRGVRQRHWGKWVAEIRLPRNRTRVWLGTFDTAEDAAFAYDTAAYILRGDYAHLNFPDLKHKIKANSMCNNTVALLEAKLKAISQGMAAQKQAVDSRSPSSSSSEAVAEDESSSKCSIKKGAKKEWPLDLESKVGSEVIEIKKSSAESIVISEADAVNQLSRIPSLDMDMIWDALFVSDS</sequence>
<keyword evidence="5" id="KW-0238">DNA-binding</keyword>
<evidence type="ECO:0000256" key="7">
    <source>
        <dbReference type="ARBA" id="ARBA00023163"/>
    </source>
</evidence>
<dbReference type="Pfam" id="PF00847">
    <property type="entry name" value="AP2"/>
    <property type="match status" value="1"/>
</dbReference>
<evidence type="ECO:0000313" key="12">
    <source>
        <dbReference type="EMBL" id="KAH6834780.1"/>
    </source>
</evidence>
<evidence type="ECO:0000256" key="1">
    <source>
        <dbReference type="ARBA" id="ARBA00004123"/>
    </source>
</evidence>
<evidence type="ECO:0000256" key="2">
    <source>
        <dbReference type="ARBA" id="ARBA00022745"/>
    </source>
</evidence>
<protein>
    <recommendedName>
        <fullName evidence="11">AP2/ERF domain-containing protein</fullName>
    </recommendedName>
</protein>
<evidence type="ECO:0000256" key="9">
    <source>
        <dbReference type="ARBA" id="ARBA00024343"/>
    </source>
</evidence>
<dbReference type="AlphaFoldDB" id="A0AAD4JKN5"/>
<name>A0AAD4JKN5_PERFH</name>
<keyword evidence="13" id="KW-1185">Reference proteome</keyword>
<dbReference type="SUPFAM" id="SSF54171">
    <property type="entry name" value="DNA-binding domain"/>
    <property type="match status" value="1"/>
</dbReference>
<dbReference type="GO" id="GO:0009873">
    <property type="term" value="P:ethylene-activated signaling pathway"/>
    <property type="evidence" value="ECO:0007669"/>
    <property type="project" value="UniProtKB-KW"/>
</dbReference>
<dbReference type="GO" id="GO:0006952">
    <property type="term" value="P:defense response"/>
    <property type="evidence" value="ECO:0007669"/>
    <property type="project" value="UniProtKB-KW"/>
</dbReference>
<comment type="caution">
    <text evidence="12">The sequence shown here is derived from an EMBL/GenBank/DDBJ whole genome shotgun (WGS) entry which is preliminary data.</text>
</comment>
<keyword evidence="4" id="KW-0805">Transcription regulation</keyword>
<dbReference type="Gene3D" id="3.30.730.10">
    <property type="entry name" value="AP2/ERF domain"/>
    <property type="match status" value="1"/>
</dbReference>
<dbReference type="PANTHER" id="PTHR31657:SF40">
    <property type="entry name" value="ETHYLENE-RESPONSIVE TRANSCRIPTION FACTOR ERF062"/>
    <property type="match status" value="1"/>
</dbReference>
<evidence type="ECO:0000256" key="4">
    <source>
        <dbReference type="ARBA" id="ARBA00023015"/>
    </source>
</evidence>
<gene>
    <name evidence="12" type="ORF">C2S53_004017</name>
</gene>
<evidence type="ECO:0000256" key="5">
    <source>
        <dbReference type="ARBA" id="ARBA00023125"/>
    </source>
</evidence>
<feature type="compositionally biased region" description="Low complexity" evidence="10">
    <location>
        <begin position="300"/>
        <end position="313"/>
    </location>
</feature>
<dbReference type="FunFam" id="3.30.730.10:FF:000001">
    <property type="entry name" value="Ethylene-responsive transcription factor 2"/>
    <property type="match status" value="1"/>
</dbReference>
<organism evidence="12 13">
    <name type="scientific">Perilla frutescens var. hirtella</name>
    <name type="common">Perilla citriodora</name>
    <name type="synonym">Perilla setoyensis</name>
    <dbReference type="NCBI Taxonomy" id="608512"/>
    <lineage>
        <taxon>Eukaryota</taxon>
        <taxon>Viridiplantae</taxon>
        <taxon>Streptophyta</taxon>
        <taxon>Embryophyta</taxon>
        <taxon>Tracheophyta</taxon>
        <taxon>Spermatophyta</taxon>
        <taxon>Magnoliopsida</taxon>
        <taxon>eudicotyledons</taxon>
        <taxon>Gunneridae</taxon>
        <taxon>Pentapetalae</taxon>
        <taxon>asterids</taxon>
        <taxon>lamiids</taxon>
        <taxon>Lamiales</taxon>
        <taxon>Lamiaceae</taxon>
        <taxon>Nepetoideae</taxon>
        <taxon>Elsholtzieae</taxon>
        <taxon>Perilla</taxon>
    </lineage>
</organism>
<dbReference type="SMART" id="SM00380">
    <property type="entry name" value="AP2"/>
    <property type="match status" value="1"/>
</dbReference>
<evidence type="ECO:0000256" key="3">
    <source>
        <dbReference type="ARBA" id="ARBA00022821"/>
    </source>
</evidence>
<keyword evidence="7" id="KW-0804">Transcription</keyword>
<dbReference type="InterPro" id="IPR036955">
    <property type="entry name" value="AP2/ERF_dom_sf"/>
</dbReference>
<dbReference type="PRINTS" id="PR00367">
    <property type="entry name" value="ETHRSPELEMNT"/>
</dbReference>
<comment type="subcellular location">
    <subcellularLocation>
        <location evidence="1">Nucleus</location>
    </subcellularLocation>
</comment>
<keyword evidence="2" id="KW-0936">Ethylene signaling pathway</keyword>
<dbReference type="InterPro" id="IPR051758">
    <property type="entry name" value="ERF/AP2-like"/>
</dbReference>
<evidence type="ECO:0000256" key="6">
    <source>
        <dbReference type="ARBA" id="ARBA00023159"/>
    </source>
</evidence>
<evidence type="ECO:0000256" key="10">
    <source>
        <dbReference type="SAM" id="MobiDB-lite"/>
    </source>
</evidence>
<dbReference type="GO" id="GO:0000976">
    <property type="term" value="F:transcription cis-regulatory region binding"/>
    <property type="evidence" value="ECO:0007669"/>
    <property type="project" value="UniProtKB-ARBA"/>
</dbReference>
<dbReference type="GO" id="GO:0003700">
    <property type="term" value="F:DNA-binding transcription factor activity"/>
    <property type="evidence" value="ECO:0007669"/>
    <property type="project" value="InterPro"/>
</dbReference>
<evidence type="ECO:0000313" key="13">
    <source>
        <dbReference type="Proteomes" id="UP001190926"/>
    </source>
</evidence>
<feature type="domain" description="AP2/ERF" evidence="11">
    <location>
        <begin position="207"/>
        <end position="264"/>
    </location>
</feature>
<dbReference type="InterPro" id="IPR001471">
    <property type="entry name" value="AP2/ERF_dom"/>
</dbReference>
<feature type="region of interest" description="Disordered" evidence="10">
    <location>
        <begin position="298"/>
        <end position="321"/>
    </location>
</feature>
<evidence type="ECO:0000259" key="11">
    <source>
        <dbReference type="PROSITE" id="PS51032"/>
    </source>
</evidence>
<dbReference type="InterPro" id="IPR016177">
    <property type="entry name" value="DNA-bd_dom_sf"/>
</dbReference>
<keyword evidence="8" id="KW-0539">Nucleus</keyword>